<name>A0A0C9TBB4_PAXIN</name>
<accession>A0A0C9TBB4</accession>
<dbReference type="Proteomes" id="UP000053647">
    <property type="component" value="Unassembled WGS sequence"/>
</dbReference>
<dbReference type="EMBL" id="KN819642">
    <property type="protein sequence ID" value="KIJ08348.1"/>
    <property type="molecule type" value="Genomic_DNA"/>
</dbReference>
<evidence type="ECO:0000313" key="1">
    <source>
        <dbReference type="EMBL" id="KIJ08348.1"/>
    </source>
</evidence>
<proteinExistence type="predicted"/>
<protein>
    <recommendedName>
        <fullName evidence="3">Serine-threonine/tyrosine-protein kinase catalytic domain-containing protein</fullName>
    </recommendedName>
</protein>
<dbReference type="AlphaFoldDB" id="A0A0C9TBB4"/>
<evidence type="ECO:0000313" key="2">
    <source>
        <dbReference type="Proteomes" id="UP000053647"/>
    </source>
</evidence>
<organism evidence="1 2">
    <name type="scientific">Paxillus involutus ATCC 200175</name>
    <dbReference type="NCBI Taxonomy" id="664439"/>
    <lineage>
        <taxon>Eukaryota</taxon>
        <taxon>Fungi</taxon>
        <taxon>Dikarya</taxon>
        <taxon>Basidiomycota</taxon>
        <taxon>Agaricomycotina</taxon>
        <taxon>Agaricomycetes</taxon>
        <taxon>Agaricomycetidae</taxon>
        <taxon>Boletales</taxon>
        <taxon>Paxilineae</taxon>
        <taxon>Paxillaceae</taxon>
        <taxon>Paxillus</taxon>
    </lineage>
</organism>
<keyword evidence="2" id="KW-1185">Reference proteome</keyword>
<sequence>MREIRITTSVLSGKRPPLPINDERISPGHKSLIQQCWSPQENTRPLVEDIMTSLQVIPDV</sequence>
<dbReference type="Gene3D" id="1.10.510.10">
    <property type="entry name" value="Transferase(Phosphotransferase) domain 1"/>
    <property type="match status" value="1"/>
</dbReference>
<dbReference type="HOGENOM" id="CLU_3002123_0_0_1"/>
<evidence type="ECO:0008006" key="3">
    <source>
        <dbReference type="Google" id="ProtNLM"/>
    </source>
</evidence>
<reference evidence="1 2" key="1">
    <citation type="submission" date="2014-06" db="EMBL/GenBank/DDBJ databases">
        <authorList>
            <consortium name="DOE Joint Genome Institute"/>
            <person name="Kuo A."/>
            <person name="Kohler A."/>
            <person name="Nagy L.G."/>
            <person name="Floudas D."/>
            <person name="Copeland A."/>
            <person name="Barry K.W."/>
            <person name="Cichocki N."/>
            <person name="Veneault-Fourrey C."/>
            <person name="LaButti K."/>
            <person name="Lindquist E.A."/>
            <person name="Lipzen A."/>
            <person name="Lundell T."/>
            <person name="Morin E."/>
            <person name="Murat C."/>
            <person name="Sun H."/>
            <person name="Tunlid A."/>
            <person name="Henrissat B."/>
            <person name="Grigoriev I.V."/>
            <person name="Hibbett D.S."/>
            <person name="Martin F."/>
            <person name="Nordberg H.P."/>
            <person name="Cantor M.N."/>
            <person name="Hua S.X."/>
        </authorList>
    </citation>
    <scope>NUCLEOTIDE SEQUENCE [LARGE SCALE GENOMIC DNA]</scope>
    <source>
        <strain evidence="1 2">ATCC 200175</strain>
    </source>
</reference>
<gene>
    <name evidence="1" type="ORF">PAXINDRAFT_172970</name>
</gene>
<dbReference type="OrthoDB" id="2406492at2759"/>
<reference evidence="2" key="2">
    <citation type="submission" date="2015-01" db="EMBL/GenBank/DDBJ databases">
        <title>Evolutionary Origins and Diversification of the Mycorrhizal Mutualists.</title>
        <authorList>
            <consortium name="DOE Joint Genome Institute"/>
            <consortium name="Mycorrhizal Genomics Consortium"/>
            <person name="Kohler A."/>
            <person name="Kuo A."/>
            <person name="Nagy L.G."/>
            <person name="Floudas D."/>
            <person name="Copeland A."/>
            <person name="Barry K.W."/>
            <person name="Cichocki N."/>
            <person name="Veneault-Fourrey C."/>
            <person name="LaButti K."/>
            <person name="Lindquist E.A."/>
            <person name="Lipzen A."/>
            <person name="Lundell T."/>
            <person name="Morin E."/>
            <person name="Murat C."/>
            <person name="Riley R."/>
            <person name="Ohm R."/>
            <person name="Sun H."/>
            <person name="Tunlid A."/>
            <person name="Henrissat B."/>
            <person name="Grigoriev I.V."/>
            <person name="Hibbett D.S."/>
            <person name="Martin F."/>
        </authorList>
    </citation>
    <scope>NUCLEOTIDE SEQUENCE [LARGE SCALE GENOMIC DNA]</scope>
    <source>
        <strain evidence="2">ATCC 200175</strain>
    </source>
</reference>